<evidence type="ECO:0000256" key="1">
    <source>
        <dbReference type="ARBA" id="ARBA00004141"/>
    </source>
</evidence>
<reference evidence="9 10" key="1">
    <citation type="submission" date="2017-08" db="EMBL/GenBank/DDBJ databases">
        <title>Fine stratification of microbial communities through a metagenomic profile of the photic zone.</title>
        <authorList>
            <person name="Haro-Moreno J.M."/>
            <person name="Lopez-Perez M."/>
            <person name="De La Torre J."/>
            <person name="Picazo A."/>
            <person name="Camacho A."/>
            <person name="Rodriguez-Valera F."/>
        </authorList>
    </citation>
    <scope>NUCLEOTIDE SEQUENCE [LARGE SCALE GENOMIC DNA]</scope>
    <source>
        <strain evidence="9">MED-G28</strain>
    </source>
</reference>
<feature type="transmembrane region" description="Helical" evidence="7">
    <location>
        <begin position="256"/>
        <end position="278"/>
    </location>
</feature>
<feature type="transmembrane region" description="Helical" evidence="7">
    <location>
        <begin position="425"/>
        <end position="444"/>
    </location>
</feature>
<dbReference type="InterPro" id="IPR036259">
    <property type="entry name" value="MFS_trans_sf"/>
</dbReference>
<dbReference type="PANTHER" id="PTHR23505">
    <property type="entry name" value="SPINSTER"/>
    <property type="match status" value="1"/>
</dbReference>
<organism evidence="9 10">
    <name type="scientific">OM182 bacterium MED-G28</name>
    <dbReference type="NCBI Taxonomy" id="1986256"/>
    <lineage>
        <taxon>Bacteria</taxon>
        <taxon>Pseudomonadati</taxon>
        <taxon>Pseudomonadota</taxon>
        <taxon>Gammaproteobacteria</taxon>
        <taxon>OMG group</taxon>
        <taxon>OM182 clade</taxon>
    </lineage>
</organism>
<keyword evidence="2" id="KW-0813">Transport</keyword>
<dbReference type="InterPro" id="IPR020846">
    <property type="entry name" value="MFS_dom"/>
</dbReference>
<evidence type="ECO:0000256" key="4">
    <source>
        <dbReference type="ARBA" id="ARBA00022989"/>
    </source>
</evidence>
<sequence>MTTDSRDNSRSEENRNRADDYSAPSGNSDSASGIEAYKNPYYRYLVLGILTTVYVSNFVDRQVINVLAQYIIEDLELSDGQFGMLSGIAFAFVYTTLGIPIARWADISNRRNIIAISITIWSVMTALCGAAQSFTQLFLARFGVGVGEAGGSPPAHSIVSDIFPAEQRATALSIYSLGVYGGILVGTVGGAYLVQYFDWRTAFVVVGLPGLLLAIIVRFVIKEPPRGMAEARKDIAPPGFFKVMHFLWERKSFRHLSFACALHAFVTYGIGNFMPLFLQRVHEMPILDVGLYYGLIAGIGGLAGTFFGGWASDYMTKKTGDKSWYIWIPLVSTLLALPFALNTFLLMPTAYIAVYSYFIPVFFGGWYLAPCIASTHFLVGIRMRAMASAVLLFVLNLIGLGLGPVVTGFVSDYLTPSYGVDGLRYAMAITVLFNFWCALHYWWALKTIKQDFERAPA</sequence>
<dbReference type="SUPFAM" id="SSF103473">
    <property type="entry name" value="MFS general substrate transporter"/>
    <property type="match status" value="1"/>
</dbReference>
<protein>
    <submittedName>
        <fullName evidence="9">MFS transporter</fullName>
    </submittedName>
</protein>
<gene>
    <name evidence="9" type="ORF">CNF02_03045</name>
</gene>
<keyword evidence="5 7" id="KW-0472">Membrane</keyword>
<dbReference type="GO" id="GO:0022857">
    <property type="term" value="F:transmembrane transporter activity"/>
    <property type="evidence" value="ECO:0007669"/>
    <property type="project" value="InterPro"/>
</dbReference>
<dbReference type="GO" id="GO:0016020">
    <property type="term" value="C:membrane"/>
    <property type="evidence" value="ECO:0007669"/>
    <property type="project" value="UniProtKB-SubCell"/>
</dbReference>
<evidence type="ECO:0000259" key="8">
    <source>
        <dbReference type="PROSITE" id="PS50850"/>
    </source>
</evidence>
<keyword evidence="3 7" id="KW-0812">Transmembrane</keyword>
<evidence type="ECO:0000256" key="3">
    <source>
        <dbReference type="ARBA" id="ARBA00022692"/>
    </source>
</evidence>
<dbReference type="Proteomes" id="UP000219329">
    <property type="component" value="Unassembled WGS sequence"/>
</dbReference>
<feature type="region of interest" description="Disordered" evidence="6">
    <location>
        <begin position="1"/>
        <end position="30"/>
    </location>
</feature>
<comment type="subcellular location">
    <subcellularLocation>
        <location evidence="1">Membrane</location>
        <topology evidence="1">Multi-pass membrane protein</topology>
    </subcellularLocation>
</comment>
<evidence type="ECO:0000256" key="5">
    <source>
        <dbReference type="ARBA" id="ARBA00023136"/>
    </source>
</evidence>
<feature type="transmembrane region" description="Helical" evidence="7">
    <location>
        <begin position="113"/>
        <end position="131"/>
    </location>
</feature>
<dbReference type="PROSITE" id="PS50850">
    <property type="entry name" value="MFS"/>
    <property type="match status" value="1"/>
</dbReference>
<feature type="transmembrane region" description="Helical" evidence="7">
    <location>
        <begin position="41"/>
        <end position="59"/>
    </location>
</feature>
<dbReference type="Pfam" id="PF07690">
    <property type="entry name" value="MFS_1"/>
    <property type="match status" value="1"/>
</dbReference>
<feature type="domain" description="Major facilitator superfamily (MFS) profile" evidence="8">
    <location>
        <begin position="46"/>
        <end position="449"/>
    </location>
</feature>
<dbReference type="InterPro" id="IPR044770">
    <property type="entry name" value="MFS_spinster-like"/>
</dbReference>
<evidence type="ECO:0000256" key="6">
    <source>
        <dbReference type="SAM" id="MobiDB-lite"/>
    </source>
</evidence>
<feature type="transmembrane region" description="Helical" evidence="7">
    <location>
        <begin position="172"/>
        <end position="193"/>
    </location>
</feature>
<evidence type="ECO:0000313" key="10">
    <source>
        <dbReference type="Proteomes" id="UP000219329"/>
    </source>
</evidence>
<feature type="compositionally biased region" description="Basic and acidic residues" evidence="6">
    <location>
        <begin position="1"/>
        <end position="20"/>
    </location>
</feature>
<dbReference type="CDD" id="cd17328">
    <property type="entry name" value="MFS_spinster_like"/>
    <property type="match status" value="1"/>
</dbReference>
<evidence type="ECO:0000313" key="9">
    <source>
        <dbReference type="EMBL" id="PDH35019.1"/>
    </source>
</evidence>
<dbReference type="PANTHER" id="PTHR23505:SF79">
    <property type="entry name" value="PROTEIN SPINSTER"/>
    <property type="match status" value="1"/>
</dbReference>
<feature type="transmembrane region" description="Helical" evidence="7">
    <location>
        <begin position="324"/>
        <end position="346"/>
    </location>
</feature>
<dbReference type="EMBL" id="NTJZ01000002">
    <property type="protein sequence ID" value="PDH35019.1"/>
    <property type="molecule type" value="Genomic_DNA"/>
</dbReference>
<feature type="transmembrane region" description="Helical" evidence="7">
    <location>
        <begin position="385"/>
        <end position="405"/>
    </location>
</feature>
<feature type="transmembrane region" description="Helical" evidence="7">
    <location>
        <begin position="352"/>
        <end position="373"/>
    </location>
</feature>
<accession>A0A2A5WEV5</accession>
<dbReference type="InterPro" id="IPR011701">
    <property type="entry name" value="MFS"/>
</dbReference>
<proteinExistence type="predicted"/>
<evidence type="ECO:0000256" key="2">
    <source>
        <dbReference type="ARBA" id="ARBA00022448"/>
    </source>
</evidence>
<feature type="transmembrane region" description="Helical" evidence="7">
    <location>
        <begin position="80"/>
        <end position="101"/>
    </location>
</feature>
<feature type="transmembrane region" description="Helical" evidence="7">
    <location>
        <begin position="199"/>
        <end position="221"/>
    </location>
</feature>
<dbReference type="Gene3D" id="1.20.1250.20">
    <property type="entry name" value="MFS general substrate transporter like domains"/>
    <property type="match status" value="2"/>
</dbReference>
<dbReference type="AlphaFoldDB" id="A0A2A5WEV5"/>
<name>A0A2A5WEV5_9GAMM</name>
<evidence type="ECO:0000256" key="7">
    <source>
        <dbReference type="SAM" id="Phobius"/>
    </source>
</evidence>
<feature type="transmembrane region" description="Helical" evidence="7">
    <location>
        <begin position="290"/>
        <end position="312"/>
    </location>
</feature>
<comment type="caution">
    <text evidence="9">The sequence shown here is derived from an EMBL/GenBank/DDBJ whole genome shotgun (WGS) entry which is preliminary data.</text>
</comment>
<keyword evidence="4 7" id="KW-1133">Transmembrane helix</keyword>